<evidence type="ECO:0000256" key="5">
    <source>
        <dbReference type="ARBA" id="ARBA00022679"/>
    </source>
</evidence>
<evidence type="ECO:0000313" key="10">
    <source>
        <dbReference type="EMBL" id="SFB87719.1"/>
    </source>
</evidence>
<dbReference type="SMART" id="SM00387">
    <property type="entry name" value="HATPase_c"/>
    <property type="match status" value="1"/>
</dbReference>
<comment type="subcellular location">
    <subcellularLocation>
        <location evidence="2">Membrane</location>
    </subcellularLocation>
</comment>
<gene>
    <name evidence="10" type="ORF">SAMN02745724_00329</name>
</gene>
<keyword evidence="6 10" id="KW-0418">Kinase</keyword>
<dbReference type="EMBL" id="FOLO01000002">
    <property type="protein sequence ID" value="SFB87719.1"/>
    <property type="molecule type" value="Genomic_DNA"/>
</dbReference>
<keyword evidence="11" id="KW-1185">Reference proteome</keyword>
<keyword evidence="7" id="KW-0472">Membrane</keyword>
<sequence length="442" mass="50027">MIKRISLSAKLLTLFFIVLLLQTSIFVFAQFFSFPLFLTLPLSLLLCLSLVFFGINALLKPSHNLLKALTSGVLSFQDNDFSVQIHNEFQGELGQLVNAYNALAKTMKKERMSLFQRELLLDTIMQSTPVSIVLINENDQIVYSNLVAQKLFNIKGKLEGLTFSNIINTLNDELSESCRKKQSGLVTINKDDKKQTYYLSCQHFQMNMRQHTLYLFKDLTTEISRQEINLWKNAIRLISHELNNSLAPIASLTSSALKILNKPEHFDMLPDILITINRRADNLKVFLEQYAQFARLPEPTKSQQNLALLISSVQRIYAFSLKDTLPNIDGYFDATQIEQVLINLLKNAHESQCDIEDIVLKVVHENERLVFALVDRGTGMKANQLQQALLPFFSTKEKGTGLGLSLCNEVISAHDGQLKLANREQGGLLVQFDLPAWQAGTT</sequence>
<evidence type="ECO:0000256" key="2">
    <source>
        <dbReference type="ARBA" id="ARBA00004370"/>
    </source>
</evidence>
<reference evidence="10 11" key="1">
    <citation type="submission" date="2016-10" db="EMBL/GenBank/DDBJ databases">
        <authorList>
            <person name="de Groot N.N."/>
        </authorList>
    </citation>
    <scope>NUCLEOTIDE SEQUENCE [LARGE SCALE GENOMIC DNA]</scope>
    <source>
        <strain evidence="10 11">DSM 6059</strain>
    </source>
</reference>
<accession>A0A1I1EKM6</accession>
<keyword evidence="7" id="KW-0812">Transmembrane</keyword>
<dbReference type="GO" id="GO:0004673">
    <property type="term" value="F:protein histidine kinase activity"/>
    <property type="evidence" value="ECO:0007669"/>
    <property type="project" value="UniProtKB-EC"/>
</dbReference>
<dbReference type="OrthoDB" id="1931120at2"/>
<dbReference type="InterPro" id="IPR005467">
    <property type="entry name" value="His_kinase_dom"/>
</dbReference>
<dbReference type="AlphaFoldDB" id="A0A1I1EKM6"/>
<dbReference type="STRING" id="1123010.SAMN02745724_00329"/>
<dbReference type="RefSeq" id="WP_091979228.1">
    <property type="nucleotide sequence ID" value="NZ_FOLO01000002.1"/>
</dbReference>
<dbReference type="InterPro" id="IPR036890">
    <property type="entry name" value="HATPase_C_sf"/>
</dbReference>
<evidence type="ECO:0000313" key="11">
    <source>
        <dbReference type="Proteomes" id="UP000198862"/>
    </source>
</evidence>
<dbReference type="PANTHER" id="PTHR43065:SF51">
    <property type="entry name" value="HISTIDINE KINASE"/>
    <property type="match status" value="1"/>
</dbReference>
<evidence type="ECO:0000256" key="3">
    <source>
        <dbReference type="ARBA" id="ARBA00012438"/>
    </source>
</evidence>
<keyword evidence="5" id="KW-0808">Transferase</keyword>
<dbReference type="PANTHER" id="PTHR43065">
    <property type="entry name" value="SENSOR HISTIDINE KINASE"/>
    <property type="match status" value="1"/>
</dbReference>
<keyword evidence="7" id="KW-1133">Transmembrane helix</keyword>
<dbReference type="Gene3D" id="3.30.450.20">
    <property type="entry name" value="PAS domain"/>
    <property type="match status" value="1"/>
</dbReference>
<comment type="catalytic activity">
    <reaction evidence="1">
        <text>ATP + protein L-histidine = ADP + protein N-phospho-L-histidine.</text>
        <dbReference type="EC" id="2.7.13.3"/>
    </reaction>
</comment>
<organism evidence="10 11">
    <name type="scientific">Pseudoalteromonas denitrificans DSM 6059</name>
    <dbReference type="NCBI Taxonomy" id="1123010"/>
    <lineage>
        <taxon>Bacteria</taxon>
        <taxon>Pseudomonadati</taxon>
        <taxon>Pseudomonadota</taxon>
        <taxon>Gammaproteobacteria</taxon>
        <taxon>Alteromonadales</taxon>
        <taxon>Pseudoalteromonadaceae</taxon>
        <taxon>Pseudoalteromonas</taxon>
    </lineage>
</organism>
<dbReference type="InterPro" id="IPR003594">
    <property type="entry name" value="HATPase_dom"/>
</dbReference>
<dbReference type="Gene3D" id="3.30.565.10">
    <property type="entry name" value="Histidine kinase-like ATPase, C-terminal domain"/>
    <property type="match status" value="1"/>
</dbReference>
<feature type="transmembrane region" description="Helical" evidence="7">
    <location>
        <begin position="39"/>
        <end position="59"/>
    </location>
</feature>
<name>A0A1I1EKM6_9GAMM</name>
<dbReference type="CDD" id="cd06225">
    <property type="entry name" value="HAMP"/>
    <property type="match status" value="1"/>
</dbReference>
<dbReference type="SUPFAM" id="SSF55874">
    <property type="entry name" value="ATPase domain of HSP90 chaperone/DNA topoisomerase II/histidine kinase"/>
    <property type="match status" value="1"/>
</dbReference>
<dbReference type="InterPro" id="IPR003660">
    <property type="entry name" value="HAMP_dom"/>
</dbReference>
<evidence type="ECO:0000259" key="8">
    <source>
        <dbReference type="PROSITE" id="PS50109"/>
    </source>
</evidence>
<evidence type="ECO:0000256" key="6">
    <source>
        <dbReference type="ARBA" id="ARBA00022777"/>
    </source>
</evidence>
<dbReference type="InterPro" id="IPR004358">
    <property type="entry name" value="Sig_transdc_His_kin-like_C"/>
</dbReference>
<dbReference type="GO" id="GO:0016020">
    <property type="term" value="C:membrane"/>
    <property type="evidence" value="ECO:0007669"/>
    <property type="project" value="UniProtKB-SubCell"/>
</dbReference>
<evidence type="ECO:0000259" key="9">
    <source>
        <dbReference type="PROSITE" id="PS50885"/>
    </source>
</evidence>
<dbReference type="GO" id="GO:0007165">
    <property type="term" value="P:signal transduction"/>
    <property type="evidence" value="ECO:0007669"/>
    <property type="project" value="InterPro"/>
</dbReference>
<dbReference type="Proteomes" id="UP000198862">
    <property type="component" value="Unassembled WGS sequence"/>
</dbReference>
<dbReference type="PROSITE" id="PS50109">
    <property type="entry name" value="HIS_KIN"/>
    <property type="match status" value="1"/>
</dbReference>
<dbReference type="EC" id="2.7.13.3" evidence="3"/>
<feature type="domain" description="HAMP" evidence="9">
    <location>
        <begin position="66"/>
        <end position="112"/>
    </location>
</feature>
<protein>
    <recommendedName>
        <fullName evidence="3">histidine kinase</fullName>
        <ecNumber evidence="3">2.7.13.3</ecNumber>
    </recommendedName>
</protein>
<evidence type="ECO:0000256" key="1">
    <source>
        <dbReference type="ARBA" id="ARBA00000085"/>
    </source>
</evidence>
<dbReference type="PROSITE" id="PS50885">
    <property type="entry name" value="HAMP"/>
    <property type="match status" value="1"/>
</dbReference>
<evidence type="ECO:0000256" key="7">
    <source>
        <dbReference type="SAM" id="Phobius"/>
    </source>
</evidence>
<dbReference type="Pfam" id="PF02518">
    <property type="entry name" value="HATPase_c"/>
    <property type="match status" value="1"/>
</dbReference>
<evidence type="ECO:0000256" key="4">
    <source>
        <dbReference type="ARBA" id="ARBA00022553"/>
    </source>
</evidence>
<dbReference type="PRINTS" id="PR00344">
    <property type="entry name" value="BCTRLSENSOR"/>
</dbReference>
<proteinExistence type="predicted"/>
<keyword evidence="4" id="KW-0597">Phosphoprotein</keyword>
<feature type="domain" description="Histidine kinase" evidence="8">
    <location>
        <begin position="237"/>
        <end position="438"/>
    </location>
</feature>